<dbReference type="GO" id="GO:0005737">
    <property type="term" value="C:cytoplasm"/>
    <property type="evidence" value="ECO:0007669"/>
    <property type="project" value="TreeGrafter"/>
</dbReference>
<dbReference type="EMBL" id="BSFK01000005">
    <property type="protein sequence ID" value="GLK75075.1"/>
    <property type="molecule type" value="Genomic_DNA"/>
</dbReference>
<dbReference type="GO" id="GO:0008270">
    <property type="term" value="F:zinc ion binding"/>
    <property type="evidence" value="ECO:0007669"/>
    <property type="project" value="UniProtKB-KW"/>
</dbReference>
<dbReference type="GO" id="GO:1990077">
    <property type="term" value="C:primosome complex"/>
    <property type="evidence" value="ECO:0007669"/>
    <property type="project" value="UniProtKB-KW"/>
</dbReference>
<dbReference type="GO" id="GO:0000428">
    <property type="term" value="C:DNA-directed RNA polymerase complex"/>
    <property type="evidence" value="ECO:0007669"/>
    <property type="project" value="UniProtKB-KW"/>
</dbReference>
<dbReference type="Proteomes" id="UP001143364">
    <property type="component" value="Unassembled WGS sequence"/>
</dbReference>
<reference evidence="15" key="2">
    <citation type="submission" date="2023-01" db="EMBL/GenBank/DDBJ databases">
        <authorList>
            <person name="Sun Q."/>
            <person name="Evtushenko L."/>
        </authorList>
    </citation>
    <scope>NUCLEOTIDE SEQUENCE</scope>
    <source>
        <strain evidence="15">VKM B-2555</strain>
    </source>
</reference>
<evidence type="ECO:0000256" key="13">
    <source>
        <dbReference type="PIRNR" id="PIRNR002811"/>
    </source>
</evidence>
<dbReference type="InterPro" id="IPR006171">
    <property type="entry name" value="TOPRIM_dom"/>
</dbReference>
<dbReference type="InterPro" id="IPR034151">
    <property type="entry name" value="TOPRIM_DnaG_bac"/>
</dbReference>
<comment type="caution">
    <text evidence="15">The sequence shown here is derived from an EMBL/GenBank/DDBJ whole genome shotgun (WGS) entry which is preliminary data.</text>
</comment>
<dbReference type="PANTHER" id="PTHR30313">
    <property type="entry name" value="DNA PRIMASE"/>
    <property type="match status" value="1"/>
</dbReference>
<organism evidence="15 16">
    <name type="scientific">Methylopila jiangsuensis</name>
    <dbReference type="NCBI Taxonomy" id="586230"/>
    <lineage>
        <taxon>Bacteria</taxon>
        <taxon>Pseudomonadati</taxon>
        <taxon>Pseudomonadota</taxon>
        <taxon>Alphaproteobacteria</taxon>
        <taxon>Hyphomicrobiales</taxon>
        <taxon>Methylopilaceae</taxon>
        <taxon>Methylopila</taxon>
    </lineage>
</organism>
<keyword evidence="7" id="KW-0863">Zinc-finger</keyword>
<evidence type="ECO:0000256" key="3">
    <source>
        <dbReference type="ARBA" id="ARBA00022679"/>
    </source>
</evidence>
<comment type="caution">
    <text evidence="12">Lacks conserved residue(s) required for the propagation of feature annotation.</text>
</comment>
<dbReference type="PIRSF" id="PIRSF002811">
    <property type="entry name" value="DnaG"/>
    <property type="match status" value="1"/>
</dbReference>
<evidence type="ECO:0000256" key="7">
    <source>
        <dbReference type="ARBA" id="ARBA00022771"/>
    </source>
</evidence>
<dbReference type="CDD" id="cd03364">
    <property type="entry name" value="TOPRIM_DnaG_primases"/>
    <property type="match status" value="1"/>
</dbReference>
<evidence type="ECO:0000256" key="9">
    <source>
        <dbReference type="ARBA" id="ARBA00022842"/>
    </source>
</evidence>
<keyword evidence="4 12" id="KW-0548">Nucleotidyltransferase</keyword>
<dbReference type="RefSeq" id="WP_271203050.1">
    <property type="nucleotide sequence ID" value="NZ_BSFK01000005.1"/>
</dbReference>
<dbReference type="SMART" id="SM00400">
    <property type="entry name" value="ZnF_CHCC"/>
    <property type="match status" value="1"/>
</dbReference>
<dbReference type="Gene3D" id="3.90.580.10">
    <property type="entry name" value="Zinc finger, CHC2-type domain"/>
    <property type="match status" value="1"/>
</dbReference>
<dbReference type="GO" id="GO:0006269">
    <property type="term" value="P:DNA replication, synthesis of primer"/>
    <property type="evidence" value="ECO:0007669"/>
    <property type="project" value="UniProtKB-UniRule"/>
</dbReference>
<evidence type="ECO:0000256" key="8">
    <source>
        <dbReference type="ARBA" id="ARBA00022833"/>
    </source>
</evidence>
<dbReference type="EC" id="2.7.7.101" evidence="12"/>
<keyword evidence="11 12" id="KW-0804">Transcription</keyword>
<dbReference type="Gene3D" id="3.90.980.10">
    <property type="entry name" value="DNA primase, catalytic core, N-terminal domain"/>
    <property type="match status" value="1"/>
</dbReference>
<evidence type="ECO:0000256" key="11">
    <source>
        <dbReference type="ARBA" id="ARBA00023163"/>
    </source>
</evidence>
<dbReference type="GO" id="GO:0003899">
    <property type="term" value="F:DNA-directed RNA polymerase activity"/>
    <property type="evidence" value="ECO:0007669"/>
    <property type="project" value="UniProtKB-UniRule"/>
</dbReference>
<dbReference type="Pfam" id="PF13155">
    <property type="entry name" value="Toprim_2"/>
    <property type="match status" value="1"/>
</dbReference>
<evidence type="ECO:0000313" key="15">
    <source>
        <dbReference type="EMBL" id="GLK75075.1"/>
    </source>
</evidence>
<evidence type="ECO:0000313" key="16">
    <source>
        <dbReference type="Proteomes" id="UP001143364"/>
    </source>
</evidence>
<comment type="cofactor">
    <cofactor evidence="13">
        <name>Zn(2+)</name>
        <dbReference type="ChEBI" id="CHEBI:29105"/>
    </cofactor>
    <text evidence="13">Binds 1 zinc ion per monomer.</text>
</comment>
<evidence type="ECO:0000256" key="2">
    <source>
        <dbReference type="ARBA" id="ARBA00022515"/>
    </source>
</evidence>
<dbReference type="Pfam" id="PF01807">
    <property type="entry name" value="Zn_ribbon_DnaG"/>
    <property type="match status" value="1"/>
</dbReference>
<dbReference type="InterPro" id="IPR006295">
    <property type="entry name" value="DNA_primase_DnaG"/>
</dbReference>
<dbReference type="InterPro" id="IPR050219">
    <property type="entry name" value="DnaG_primase"/>
</dbReference>
<dbReference type="InterPro" id="IPR036977">
    <property type="entry name" value="DNA_primase_Znf_CHC2"/>
</dbReference>
<dbReference type="InterPro" id="IPR030846">
    <property type="entry name" value="DnaG_bac"/>
</dbReference>
<dbReference type="SUPFAM" id="SSF56731">
    <property type="entry name" value="DNA primase core"/>
    <property type="match status" value="1"/>
</dbReference>
<keyword evidence="5 12" id="KW-0235">DNA replication</keyword>
<comment type="catalytic activity">
    <reaction evidence="12">
        <text>ssDNA + n NTP = ssDNA/pppN(pN)n-1 hybrid + (n-1) diphosphate.</text>
        <dbReference type="EC" id="2.7.7.101"/>
    </reaction>
</comment>
<keyword evidence="10 12" id="KW-0238">DNA-binding</keyword>
<comment type="similarity">
    <text evidence="12 13">Belongs to the DnaG primase family.</text>
</comment>
<dbReference type="Pfam" id="PF08275">
    <property type="entry name" value="DNAG_N"/>
    <property type="match status" value="1"/>
</dbReference>
<keyword evidence="9" id="KW-0460">Magnesium</keyword>
<dbReference type="FunFam" id="3.90.980.10:FF:000001">
    <property type="entry name" value="DNA primase"/>
    <property type="match status" value="1"/>
</dbReference>
<name>A0A9W6JCK0_9HYPH</name>
<keyword evidence="8 13" id="KW-0862">Zinc</keyword>
<evidence type="ECO:0000256" key="5">
    <source>
        <dbReference type="ARBA" id="ARBA00022705"/>
    </source>
</evidence>
<keyword evidence="1 12" id="KW-0240">DNA-directed RNA polymerase</keyword>
<proteinExistence type="inferred from homology"/>
<dbReference type="SUPFAM" id="SSF57783">
    <property type="entry name" value="Zinc beta-ribbon"/>
    <property type="match status" value="1"/>
</dbReference>
<evidence type="ECO:0000256" key="12">
    <source>
        <dbReference type="HAMAP-Rule" id="MF_00974"/>
    </source>
</evidence>
<feature type="domain" description="Toprim" evidence="14">
    <location>
        <begin position="257"/>
        <end position="339"/>
    </location>
</feature>
<reference evidence="15" key="1">
    <citation type="journal article" date="2014" name="Int. J. Syst. Evol. Microbiol.">
        <title>Complete genome sequence of Corynebacterium casei LMG S-19264T (=DSM 44701T), isolated from a smear-ripened cheese.</title>
        <authorList>
            <consortium name="US DOE Joint Genome Institute (JGI-PGF)"/>
            <person name="Walter F."/>
            <person name="Albersmeier A."/>
            <person name="Kalinowski J."/>
            <person name="Ruckert C."/>
        </authorList>
    </citation>
    <scope>NUCLEOTIDE SEQUENCE</scope>
    <source>
        <strain evidence="15">VKM B-2555</strain>
    </source>
</reference>
<protein>
    <recommendedName>
        <fullName evidence="12 13">DNA primase</fullName>
        <ecNumber evidence="12">2.7.7.101</ecNumber>
    </recommendedName>
</protein>
<dbReference type="InterPro" id="IPR013264">
    <property type="entry name" value="DNAG_N"/>
</dbReference>
<dbReference type="InterPro" id="IPR037068">
    <property type="entry name" value="DNA_primase_core_N_sf"/>
</dbReference>
<evidence type="ECO:0000256" key="1">
    <source>
        <dbReference type="ARBA" id="ARBA00022478"/>
    </source>
</evidence>
<gene>
    <name evidence="12 15" type="primary">dnaG</name>
    <name evidence="15" type="ORF">GCM10008171_03290</name>
</gene>
<accession>A0A9W6JCK0</accession>
<dbReference type="InterPro" id="IPR002694">
    <property type="entry name" value="Znf_CHC2"/>
</dbReference>
<evidence type="ECO:0000259" key="14">
    <source>
        <dbReference type="PROSITE" id="PS50880"/>
    </source>
</evidence>
<keyword evidence="2 12" id="KW-0639">Primosome</keyword>
<keyword evidence="16" id="KW-1185">Reference proteome</keyword>
<dbReference type="FunFam" id="3.90.580.10:FF:000001">
    <property type="entry name" value="DNA primase"/>
    <property type="match status" value="1"/>
</dbReference>
<evidence type="ECO:0000256" key="4">
    <source>
        <dbReference type="ARBA" id="ARBA00022695"/>
    </source>
</evidence>
<evidence type="ECO:0000256" key="6">
    <source>
        <dbReference type="ARBA" id="ARBA00022723"/>
    </source>
</evidence>
<dbReference type="HAMAP" id="MF_00974">
    <property type="entry name" value="DNA_primase_DnaG"/>
    <property type="match status" value="1"/>
</dbReference>
<comment type="subunit">
    <text evidence="12">Monomer. Interacts with DnaB.</text>
</comment>
<evidence type="ECO:0000256" key="10">
    <source>
        <dbReference type="ARBA" id="ARBA00023125"/>
    </source>
</evidence>
<dbReference type="GO" id="GO:0003677">
    <property type="term" value="F:DNA binding"/>
    <property type="evidence" value="ECO:0007669"/>
    <property type="project" value="UniProtKB-KW"/>
</dbReference>
<sequence length="644" mass="68834">MRFTPSFLDELRDRIPVSEVVGQRVKLKRQGREYAGLSPFNSEKTPSFFVNDQKGFYHCFSSGRHGDVFKFLMETEGVSFPEAVERVAELAGVPMPKESPEEQRREQVRASLIDVMDMAAAFFEAELQARGGAAARGYLAGRGLSPHTQGAFRIGYAPNDRHALKNHLRKAGVPVADMVEAGLLVSGEDVAEPFDRFRDRVMFPIHDSRGRVIAFGGRALQADVPAKYLNSPETPLFHKGATLFNHHRARAAAHAAGTVVAVEGYVDVIALAAAGVAHVVAPLGTALTPEQLELLWKMAPEPILCFDGDKAGRRAGFRAVDVALPLIAPGRSLRFAFLPEGKDPDDLVRSEGRGAVEAALAQAAPMIDVLWAKELEAGPTDTPERAAAFEHRLRAQVAAIRDETVKRHYQSAVQARLQAFGRPQGAGSGRGGYARAGAGRGLRGNGARRGGAPVSPMDGSALAASALLRRSALVGAGAGRPPTREAALVLAVVNHPALLDELAEAFAELDLTTRELDRLRRAALDAYAHGASDAAGMAAALAAAGCGPALEQAASALLPGDWWVGEGANLVDVDVAWRHASALHVKVRALHKELRSAEQDFGRDFTDDNFRRIVEIQRQLSAVEGSEAAIENFGGASGRVVKAM</sequence>
<dbReference type="FunFam" id="3.40.1360.10:FF:000002">
    <property type="entry name" value="DNA primase"/>
    <property type="match status" value="1"/>
</dbReference>
<dbReference type="AlphaFoldDB" id="A0A9W6JCK0"/>
<dbReference type="PANTHER" id="PTHR30313:SF2">
    <property type="entry name" value="DNA PRIMASE"/>
    <property type="match status" value="1"/>
</dbReference>
<dbReference type="Gene3D" id="3.40.1360.10">
    <property type="match status" value="1"/>
</dbReference>
<comment type="function">
    <text evidence="12 13">RNA polymerase that catalyzes the synthesis of short RNA molecules used as primers for DNA polymerase during DNA replication.</text>
</comment>
<keyword evidence="6 13" id="KW-0479">Metal-binding</keyword>
<dbReference type="SMART" id="SM00493">
    <property type="entry name" value="TOPRIM"/>
    <property type="match status" value="1"/>
</dbReference>
<keyword evidence="3 12" id="KW-0808">Transferase</keyword>
<dbReference type="PROSITE" id="PS50880">
    <property type="entry name" value="TOPRIM"/>
    <property type="match status" value="1"/>
</dbReference>
<dbReference type="NCBIfam" id="TIGR01391">
    <property type="entry name" value="dnaG"/>
    <property type="match status" value="1"/>
</dbReference>